<gene>
    <name evidence="3" type="ORF">CLG96_03915</name>
</gene>
<dbReference type="OrthoDB" id="9758793at2"/>
<comment type="similarity">
    <text evidence="1">Belongs to the TolB family.</text>
</comment>
<evidence type="ECO:0000256" key="1">
    <source>
        <dbReference type="ARBA" id="ARBA00009820"/>
    </source>
</evidence>
<dbReference type="RefSeq" id="WP_107966503.1">
    <property type="nucleotide sequence ID" value="NZ_NWBU01000004.1"/>
</dbReference>
<dbReference type="InterPro" id="IPR006680">
    <property type="entry name" value="Amidohydro-rel"/>
</dbReference>
<dbReference type="Pfam" id="PF01979">
    <property type="entry name" value="Amidohydro_1"/>
    <property type="match status" value="1"/>
</dbReference>
<evidence type="ECO:0000259" key="2">
    <source>
        <dbReference type="Pfam" id="PF01979"/>
    </source>
</evidence>
<reference evidence="3 4" key="1">
    <citation type="submission" date="2017-09" db="EMBL/GenBank/DDBJ databases">
        <title>Sphingomonas panjinensis sp.nov., isolated from oil-contaminated soil.</title>
        <authorList>
            <person name="Wang L."/>
            <person name="Chen L."/>
        </authorList>
    </citation>
    <scope>NUCLEOTIDE SEQUENCE [LARGE SCALE GENOMIC DNA]</scope>
    <source>
        <strain evidence="3 4">FW-11</strain>
    </source>
</reference>
<keyword evidence="4" id="KW-1185">Reference proteome</keyword>
<dbReference type="InterPro" id="IPR011659">
    <property type="entry name" value="WD40"/>
</dbReference>
<dbReference type="InterPro" id="IPR011059">
    <property type="entry name" value="Metal-dep_hydrolase_composite"/>
</dbReference>
<keyword evidence="3" id="KW-0378">Hydrolase</keyword>
<organism evidence="3 4">
    <name type="scientific">Sphingomonas oleivorans</name>
    <dbReference type="NCBI Taxonomy" id="1735121"/>
    <lineage>
        <taxon>Bacteria</taxon>
        <taxon>Pseudomonadati</taxon>
        <taxon>Pseudomonadota</taxon>
        <taxon>Alphaproteobacteria</taxon>
        <taxon>Sphingomonadales</taxon>
        <taxon>Sphingomonadaceae</taxon>
        <taxon>Sphingomonas</taxon>
    </lineage>
</organism>
<dbReference type="InterPro" id="IPR011042">
    <property type="entry name" value="6-blade_b-propeller_TolB-like"/>
</dbReference>
<accession>A0A2T5G2B9</accession>
<evidence type="ECO:0000313" key="4">
    <source>
        <dbReference type="Proteomes" id="UP000244162"/>
    </source>
</evidence>
<name>A0A2T5G2B9_9SPHN</name>
<evidence type="ECO:0000313" key="3">
    <source>
        <dbReference type="EMBL" id="PTQ13270.1"/>
    </source>
</evidence>
<comment type="caution">
    <text evidence="3">The sequence shown here is derived from an EMBL/GenBank/DDBJ whole genome shotgun (WGS) entry which is preliminary data.</text>
</comment>
<dbReference type="GO" id="GO:0016810">
    <property type="term" value="F:hydrolase activity, acting on carbon-nitrogen (but not peptide) bonds"/>
    <property type="evidence" value="ECO:0007669"/>
    <property type="project" value="InterPro"/>
</dbReference>
<protein>
    <submittedName>
        <fullName evidence="3">Amidohydrolase</fullName>
    </submittedName>
</protein>
<dbReference type="EMBL" id="NWBU01000004">
    <property type="protein sequence ID" value="PTQ13270.1"/>
    <property type="molecule type" value="Genomic_DNA"/>
</dbReference>
<dbReference type="Gene3D" id="2.120.10.30">
    <property type="entry name" value="TolB, C-terminal domain"/>
    <property type="match status" value="3"/>
</dbReference>
<dbReference type="InterPro" id="IPR032466">
    <property type="entry name" value="Metal_Hydrolase"/>
</dbReference>
<sequence length="1043" mass="112612">MNSKEGISRRTALIAGGAAIALTGATPTAGRRLPSPKEMVELDEATNIAIATSPDGKWVAFDQLGILWIAPVSGGAARRLTDDFGDIAQPDWSPDGTLIAFQSYRSGNFHIWTIAPDGSRLRQLTHGQNDHREIRYSPDGRSIAFSSDRPGRYAIHVLDVATGAVRMVSQGNSQDSEPAWSRDGTKIAYVADGTRLMVMGLDGAATMVASVKPSGERFRPVELRAPSFGPDGALHYTVIENGEARLIRAGEPIVSGEDVYPFRVGWLPDGSFLYGASGKLRRKSGGGAADIVPVTISVPVTTPDYAKKHRDFTSRTERPVVGISGPVLSPDGRCVAFRALNDIWTMEIGKRPERLIADASFKCDPAWSPDGRYISYSSDRGGTLDIWLRDLAAGTDRQLTNLPDSAAVWGSWSQDGSLIAFINQEGAVHTVSVATGAVQRVYDALWEPGRPSFGPGARTIAIAAFKPIAARYREGLSEILTIDRATGKGSYAPVAPFKSLSTRGDDGPVWSPDGSHIAYVMGSTLWVVPVDATGAFTGAPRQLTTEVTDAPSWSGDSKTLLYLSNGKLRLVPLAGGAPRTVPVALGWANARPEGRTIVRAGRLWDSSEPRYKRDVDIMIESNRILSIMPHGGRAPSDANAKLIDASGLTVLPGLIDMHTHRQMAGYGYGDRMGRIWLAMGITATRSLGAPAYQMVEDREAIDSGARIAPRHYATGEAIDGSRIFYNFMRPVTEPGQMALELSRAEALSYDMVKAYVRLPHSEQAKVIAAAHDMGVHISSHYHYPALNIGSDCMEHLGATSRYGYSRTVTALGAGYKDVTRLFAKAKAGRTPTLFSAGVLLGEDSSLADDPRIRTLFPPWEYAKLQARVKAMREGDRAPLLAALERNIAQIRDTLAQGWHVISGTDAPIDFVAVSLHLNLRAMARFGVSTHDVLLSATRHSGDFLDEPVGRIAPGALADLIAVEGDPLARIEDLAAIRQVMANGIVHTIDGLMKPFAKSRQAEVENRMLPPITAAHQHYWWQDAHYVESSRAACCAGHLLQAEV</sequence>
<dbReference type="Pfam" id="PF07676">
    <property type="entry name" value="PD40"/>
    <property type="match status" value="6"/>
</dbReference>
<dbReference type="Gene3D" id="2.30.40.10">
    <property type="entry name" value="Urease, subunit C, domain 1"/>
    <property type="match status" value="1"/>
</dbReference>
<dbReference type="Proteomes" id="UP000244162">
    <property type="component" value="Unassembled WGS sequence"/>
</dbReference>
<proteinExistence type="inferred from homology"/>
<dbReference type="SUPFAM" id="SSF51556">
    <property type="entry name" value="Metallo-dependent hydrolases"/>
    <property type="match status" value="1"/>
</dbReference>
<dbReference type="InterPro" id="IPR006311">
    <property type="entry name" value="TAT_signal"/>
</dbReference>
<dbReference type="SUPFAM" id="SSF69304">
    <property type="entry name" value="Tricorn protease N-terminal domain"/>
    <property type="match status" value="2"/>
</dbReference>
<dbReference type="PROSITE" id="PS51318">
    <property type="entry name" value="TAT"/>
    <property type="match status" value="1"/>
</dbReference>
<dbReference type="Gene3D" id="3.20.20.140">
    <property type="entry name" value="Metal-dependent hydrolases"/>
    <property type="match status" value="1"/>
</dbReference>
<feature type="domain" description="Amidohydrolase-related" evidence="2">
    <location>
        <begin position="649"/>
        <end position="984"/>
    </location>
</feature>
<dbReference type="PANTHER" id="PTHR36842">
    <property type="entry name" value="PROTEIN TOLB HOMOLOG"/>
    <property type="match status" value="1"/>
</dbReference>
<dbReference type="PANTHER" id="PTHR36842:SF1">
    <property type="entry name" value="PROTEIN TOLB"/>
    <property type="match status" value="1"/>
</dbReference>
<dbReference type="AlphaFoldDB" id="A0A2T5G2B9"/>
<dbReference type="SUPFAM" id="SSF51338">
    <property type="entry name" value="Composite domain of metallo-dependent hydrolases"/>
    <property type="match status" value="1"/>
</dbReference>